<reference evidence="1" key="1">
    <citation type="submission" date="2022-09" db="EMBL/GenBank/DDBJ databases">
        <title>Aureispira anguillicida sp. nov., isolated from Leptocephalus of Japanese eel Anguilla japonica.</title>
        <authorList>
            <person name="Yuasa K."/>
            <person name="Mekata T."/>
            <person name="Ikunari K."/>
        </authorList>
    </citation>
    <scope>NUCLEOTIDE SEQUENCE</scope>
    <source>
        <strain evidence="1">EL160426</strain>
    </source>
</reference>
<evidence type="ECO:0000313" key="1">
    <source>
        <dbReference type="EMBL" id="BDS14769.1"/>
    </source>
</evidence>
<proteinExistence type="predicted"/>
<organism evidence="1 2">
    <name type="scientific">Aureispira anguillae</name>
    <dbReference type="NCBI Taxonomy" id="2864201"/>
    <lineage>
        <taxon>Bacteria</taxon>
        <taxon>Pseudomonadati</taxon>
        <taxon>Bacteroidota</taxon>
        <taxon>Saprospiria</taxon>
        <taxon>Saprospirales</taxon>
        <taxon>Saprospiraceae</taxon>
        <taxon>Aureispira</taxon>
    </lineage>
</organism>
<dbReference type="Proteomes" id="UP001060919">
    <property type="component" value="Chromosome"/>
</dbReference>
<keyword evidence="2" id="KW-1185">Reference proteome</keyword>
<protein>
    <recommendedName>
        <fullName evidence="3">Lipocalin-like domain-containing protein</fullName>
    </recommendedName>
</protein>
<evidence type="ECO:0008006" key="3">
    <source>
        <dbReference type="Google" id="ProtNLM"/>
    </source>
</evidence>
<evidence type="ECO:0000313" key="2">
    <source>
        <dbReference type="Proteomes" id="UP001060919"/>
    </source>
</evidence>
<dbReference type="PROSITE" id="PS51257">
    <property type="entry name" value="PROKAR_LIPOPROTEIN"/>
    <property type="match status" value="1"/>
</dbReference>
<name>A0A916DV52_9BACT</name>
<dbReference type="RefSeq" id="WP_264789978.1">
    <property type="nucleotide sequence ID" value="NZ_AP026867.1"/>
</dbReference>
<dbReference type="KEGG" id="aup:AsAng_0055510"/>
<accession>A0A916DV52</accession>
<dbReference type="AlphaFoldDB" id="A0A916DV52"/>
<sequence>MKSIGYLILFGLLIACKDNHHFNEKLVGKWKIYKTRLNQRDISKSADPKHENGLEFKANGDYLSFGNARHQGKGTYELKGDRLLLRDAVENGTNSAMLKLQQDTLSLEFSFDSTQVLSLRLYRMKEEH</sequence>
<gene>
    <name evidence="1" type="ORF">AsAng_0055510</name>
</gene>
<dbReference type="EMBL" id="AP026867">
    <property type="protein sequence ID" value="BDS14769.1"/>
    <property type="molecule type" value="Genomic_DNA"/>
</dbReference>